<proteinExistence type="predicted"/>
<keyword evidence="12" id="KW-0843">Virulence</keyword>
<dbReference type="GeneID" id="18928234"/>
<keyword evidence="11 15" id="KW-0106">Calcium</keyword>
<evidence type="ECO:0000256" key="15">
    <source>
        <dbReference type="PROSITE-ProRule" id="PRU01032"/>
    </source>
</evidence>
<keyword evidence="19" id="KW-1185">Reference proteome</keyword>
<dbReference type="HOGENOM" id="CLU_013783_3_0_1"/>
<dbReference type="CDD" id="cd11377">
    <property type="entry name" value="Pro-peptidase_S53"/>
    <property type="match status" value="1"/>
</dbReference>
<dbReference type="InterPro" id="IPR000209">
    <property type="entry name" value="Peptidase_S8/S53_dom"/>
</dbReference>
<dbReference type="InterPro" id="IPR050819">
    <property type="entry name" value="Tripeptidyl-peptidase_I"/>
</dbReference>
<comment type="subcellular location">
    <subcellularLocation>
        <location evidence="3">Secreted</location>
        <location evidence="3">Extracellular space</location>
    </subcellularLocation>
</comment>
<evidence type="ECO:0000256" key="7">
    <source>
        <dbReference type="ARBA" id="ARBA00022723"/>
    </source>
</evidence>
<dbReference type="Pfam" id="PF09286">
    <property type="entry name" value="Pro-kuma_activ"/>
    <property type="match status" value="1"/>
</dbReference>
<evidence type="ECO:0000256" key="2">
    <source>
        <dbReference type="ARBA" id="ARBA00002451"/>
    </source>
</evidence>
<accession>F4S2D0</accession>
<dbReference type="KEGG" id="mlr:MELLADRAFT_45226"/>
<dbReference type="PANTHER" id="PTHR14218:SF15">
    <property type="entry name" value="TRIPEPTIDYL-PEPTIDASE 1"/>
    <property type="match status" value="1"/>
</dbReference>
<evidence type="ECO:0000256" key="6">
    <source>
        <dbReference type="ARBA" id="ARBA00022670"/>
    </source>
</evidence>
<evidence type="ECO:0000256" key="4">
    <source>
        <dbReference type="ARBA" id="ARBA00012462"/>
    </source>
</evidence>
<keyword evidence="5" id="KW-0964">Secreted</keyword>
<dbReference type="FunFam" id="3.40.50.200:FF:000015">
    <property type="entry name" value="Tripeptidyl peptidase A"/>
    <property type="match status" value="1"/>
</dbReference>
<evidence type="ECO:0000256" key="13">
    <source>
        <dbReference type="ARBA" id="ARBA00023145"/>
    </source>
</evidence>
<dbReference type="Gene3D" id="3.40.50.200">
    <property type="entry name" value="Peptidase S8/S53 domain"/>
    <property type="match status" value="1"/>
</dbReference>
<dbReference type="PANTHER" id="PTHR14218">
    <property type="entry name" value="PROTEASE S8 TRIPEPTIDYL PEPTIDASE I CLN2"/>
    <property type="match status" value="1"/>
</dbReference>
<dbReference type="STRING" id="747676.F4S2D0"/>
<feature type="active site" description="Charge relay system" evidence="15">
    <location>
        <position position="530"/>
    </location>
</feature>
<dbReference type="Pfam" id="PF00082">
    <property type="entry name" value="Peptidase_S8"/>
    <property type="match status" value="1"/>
</dbReference>
<dbReference type="InParanoid" id="F4S2D0"/>
<dbReference type="GO" id="GO:0006508">
    <property type="term" value="P:proteolysis"/>
    <property type="evidence" value="ECO:0007669"/>
    <property type="project" value="UniProtKB-KW"/>
</dbReference>
<evidence type="ECO:0000256" key="11">
    <source>
        <dbReference type="ARBA" id="ARBA00022837"/>
    </source>
</evidence>
<organism evidence="19">
    <name type="scientific">Melampsora larici-populina (strain 98AG31 / pathotype 3-4-7)</name>
    <name type="common">Poplar leaf rust fungus</name>
    <dbReference type="NCBI Taxonomy" id="747676"/>
    <lineage>
        <taxon>Eukaryota</taxon>
        <taxon>Fungi</taxon>
        <taxon>Dikarya</taxon>
        <taxon>Basidiomycota</taxon>
        <taxon>Pucciniomycotina</taxon>
        <taxon>Pucciniomycetes</taxon>
        <taxon>Pucciniales</taxon>
        <taxon>Melampsoraceae</taxon>
        <taxon>Melampsora</taxon>
    </lineage>
</organism>
<dbReference type="SMART" id="SM00944">
    <property type="entry name" value="Pro-kuma_activ"/>
    <property type="match status" value="1"/>
</dbReference>
<protein>
    <recommendedName>
        <fullName evidence="4">tripeptidyl-peptidase II</fullName>
        <ecNumber evidence="4">3.4.14.10</ecNumber>
    </recommendedName>
</protein>
<evidence type="ECO:0000313" key="19">
    <source>
        <dbReference type="Proteomes" id="UP000001072"/>
    </source>
</evidence>
<dbReference type="SUPFAM" id="SSF54897">
    <property type="entry name" value="Protease propeptides/inhibitors"/>
    <property type="match status" value="1"/>
</dbReference>
<feature type="signal peptide" evidence="16">
    <location>
        <begin position="1"/>
        <end position="22"/>
    </location>
</feature>
<feature type="binding site" evidence="15">
    <location>
        <position position="572"/>
    </location>
    <ligand>
        <name>Ca(2+)</name>
        <dbReference type="ChEBI" id="CHEBI:29108"/>
    </ligand>
</feature>
<evidence type="ECO:0000256" key="10">
    <source>
        <dbReference type="ARBA" id="ARBA00022825"/>
    </source>
</evidence>
<dbReference type="GO" id="GO:0046872">
    <property type="term" value="F:metal ion binding"/>
    <property type="evidence" value="ECO:0007669"/>
    <property type="project" value="UniProtKB-UniRule"/>
</dbReference>
<dbReference type="InterPro" id="IPR036852">
    <property type="entry name" value="Peptidase_S8/S53_dom_sf"/>
</dbReference>
<dbReference type="eggNOG" id="ENOG502QR6D">
    <property type="taxonomic scope" value="Eukaryota"/>
</dbReference>
<sequence>MRDWVGTLSLLLVLTCLSTARAVHSSREFYWHQRQVLFETHRAPSTFTKLSARPPQDHKIDLRFALKTRLEGAIDELLGRISDPSHSSYLDYLTDDQSNKLSKPDDDAIATVSDWLRSHEIQRHRIQWSKMKDWVTVTDVPLPQVEYMLDTSYSIFQHLDGDQIIRTESFSLPHNLHRHIDVVQPTTMFGRLKKQRSRVRVAEELSQDESSLLNTTMTKNCTNPDVVTNDCLRKLYQTFDYEPKAIQMGNRIGITGFLGEAANFNDTQRFLALQRPDQKGHTFEVVSVNGGENPQTLSPDQISRKTGIEANLDTQTVLGFTSPTPNVFWTVGGSPPFQPDRTSSVNTNEPYLAWLEYILSLNNSEIPRVISTSYGDDEQTVPLSYARKVCHGFAQLGARGVSVIFSSGDDGVGKDGRCVTNDGLERKAFTPIFPASCPYVTSVGATENFEPEVAVSKEGPGGFSSGGGFSNYFPRPKWQKSVVKNYFLSLGSTHSGLYNVTGRGYPDVSAQGAKYVIAWQGRFVRVGGTSASAPTFASVISLLNDYSLSRGGRSLGYLNPWLYSVGFRGLNDITSGSSSGCDTKGFAAREGWDPVTGLGTPNFKKLQTLVKVSHTSFDLGVSIDDENLVQ</sequence>
<dbReference type="Proteomes" id="UP000001072">
    <property type="component" value="Unassembled WGS sequence"/>
</dbReference>
<feature type="chain" id="PRO_5003315718" description="tripeptidyl-peptidase II" evidence="16">
    <location>
        <begin position="23"/>
        <end position="630"/>
    </location>
</feature>
<dbReference type="RefSeq" id="XP_007415574.1">
    <property type="nucleotide sequence ID" value="XM_007415512.1"/>
</dbReference>
<keyword evidence="8 16" id="KW-0732">Signal</keyword>
<evidence type="ECO:0000256" key="9">
    <source>
        <dbReference type="ARBA" id="ARBA00022801"/>
    </source>
</evidence>
<evidence type="ECO:0000256" key="16">
    <source>
        <dbReference type="SAM" id="SignalP"/>
    </source>
</evidence>
<evidence type="ECO:0000313" key="18">
    <source>
        <dbReference type="EMBL" id="EGG01224.1"/>
    </source>
</evidence>
<comment type="function">
    <text evidence="2">Secreted tripeptidyl-peptidase which degrades proteins at acidic pHs and is involved in virulence.</text>
</comment>
<dbReference type="InterPro" id="IPR015366">
    <property type="entry name" value="S53_propep"/>
</dbReference>
<evidence type="ECO:0000256" key="1">
    <source>
        <dbReference type="ARBA" id="ARBA00001910"/>
    </source>
</evidence>
<keyword evidence="10 15" id="KW-0720">Serine protease</keyword>
<dbReference type="VEuPathDB" id="FungiDB:MELLADRAFT_45226"/>
<feature type="binding site" evidence="15">
    <location>
        <position position="591"/>
    </location>
    <ligand>
        <name>Ca(2+)</name>
        <dbReference type="ChEBI" id="CHEBI:29108"/>
    </ligand>
</feature>
<keyword evidence="7 15" id="KW-0479">Metal-binding</keyword>
<evidence type="ECO:0000256" key="12">
    <source>
        <dbReference type="ARBA" id="ARBA00023026"/>
    </source>
</evidence>
<feature type="active site" description="Charge relay system" evidence="15">
    <location>
        <position position="313"/>
    </location>
</feature>
<keyword evidence="14" id="KW-0325">Glycoprotein</keyword>
<feature type="domain" description="Peptidase S53" evidence="17">
    <location>
        <begin position="226"/>
        <end position="613"/>
    </location>
</feature>
<comment type="cofactor">
    <cofactor evidence="15">
        <name>Ca(2+)</name>
        <dbReference type="ChEBI" id="CHEBI:29108"/>
    </cofactor>
    <text evidence="15">Binds 1 Ca(2+) ion per subunit.</text>
</comment>
<dbReference type="GO" id="GO:0004252">
    <property type="term" value="F:serine-type endopeptidase activity"/>
    <property type="evidence" value="ECO:0007669"/>
    <property type="project" value="UniProtKB-UniRule"/>
</dbReference>
<dbReference type="EC" id="3.4.14.10" evidence="4"/>
<feature type="binding site" evidence="15">
    <location>
        <position position="573"/>
    </location>
    <ligand>
        <name>Ca(2+)</name>
        <dbReference type="ChEBI" id="CHEBI:29108"/>
    </ligand>
</feature>
<gene>
    <name evidence="18" type="ORF">MELLADRAFT_45226</name>
</gene>
<dbReference type="GO" id="GO:0008240">
    <property type="term" value="F:tripeptidyl-peptidase activity"/>
    <property type="evidence" value="ECO:0007669"/>
    <property type="project" value="UniProtKB-EC"/>
</dbReference>
<comment type="catalytic activity">
    <reaction evidence="1">
        <text>Release of an N-terminal tripeptide from a polypeptide.</text>
        <dbReference type="EC" id="3.4.14.10"/>
    </reaction>
</comment>
<keyword evidence="6 15" id="KW-0645">Protease</keyword>
<evidence type="ECO:0000256" key="3">
    <source>
        <dbReference type="ARBA" id="ARBA00004239"/>
    </source>
</evidence>
<name>F4S2D0_MELLP</name>
<feature type="active site" description="Charge relay system" evidence="15">
    <location>
        <position position="309"/>
    </location>
</feature>
<dbReference type="SUPFAM" id="SSF52743">
    <property type="entry name" value="Subtilisin-like"/>
    <property type="match status" value="1"/>
</dbReference>
<dbReference type="CDD" id="cd04056">
    <property type="entry name" value="Peptidases_S53"/>
    <property type="match status" value="1"/>
</dbReference>
<evidence type="ECO:0000259" key="17">
    <source>
        <dbReference type="PROSITE" id="PS51695"/>
    </source>
</evidence>
<dbReference type="GO" id="GO:0005576">
    <property type="term" value="C:extracellular region"/>
    <property type="evidence" value="ECO:0007669"/>
    <property type="project" value="UniProtKB-SubCell"/>
</dbReference>
<dbReference type="InterPro" id="IPR030400">
    <property type="entry name" value="Sedolisin_dom"/>
</dbReference>
<dbReference type="EMBL" id="GL883140">
    <property type="protein sequence ID" value="EGG01224.1"/>
    <property type="molecule type" value="Genomic_DNA"/>
</dbReference>
<evidence type="ECO:0000256" key="8">
    <source>
        <dbReference type="ARBA" id="ARBA00022729"/>
    </source>
</evidence>
<keyword evidence="9 15" id="KW-0378">Hydrolase</keyword>
<evidence type="ECO:0000256" key="14">
    <source>
        <dbReference type="ARBA" id="ARBA00023180"/>
    </source>
</evidence>
<feature type="binding site" evidence="15">
    <location>
        <position position="593"/>
    </location>
    <ligand>
        <name>Ca(2+)</name>
        <dbReference type="ChEBI" id="CHEBI:29108"/>
    </ligand>
</feature>
<dbReference type="AlphaFoldDB" id="F4S2D0"/>
<dbReference type="OrthoDB" id="409122at2759"/>
<evidence type="ECO:0000256" key="5">
    <source>
        <dbReference type="ARBA" id="ARBA00022525"/>
    </source>
</evidence>
<reference evidence="19" key="1">
    <citation type="journal article" date="2011" name="Proc. Natl. Acad. Sci. U.S.A.">
        <title>Obligate biotrophy features unraveled by the genomic analysis of rust fungi.</title>
        <authorList>
            <person name="Duplessis S."/>
            <person name="Cuomo C.A."/>
            <person name="Lin Y.-C."/>
            <person name="Aerts A."/>
            <person name="Tisserant E."/>
            <person name="Veneault-Fourrey C."/>
            <person name="Joly D.L."/>
            <person name="Hacquard S."/>
            <person name="Amselem J."/>
            <person name="Cantarel B.L."/>
            <person name="Chiu R."/>
            <person name="Coutinho P.M."/>
            <person name="Feau N."/>
            <person name="Field M."/>
            <person name="Frey P."/>
            <person name="Gelhaye E."/>
            <person name="Goldberg J."/>
            <person name="Grabherr M.G."/>
            <person name="Kodira C.D."/>
            <person name="Kohler A."/>
            <person name="Kuees U."/>
            <person name="Lindquist E.A."/>
            <person name="Lucas S.M."/>
            <person name="Mago R."/>
            <person name="Mauceli E."/>
            <person name="Morin E."/>
            <person name="Murat C."/>
            <person name="Pangilinan J.L."/>
            <person name="Park R."/>
            <person name="Pearson M."/>
            <person name="Quesneville H."/>
            <person name="Rouhier N."/>
            <person name="Sakthikumar S."/>
            <person name="Salamov A.A."/>
            <person name="Schmutz J."/>
            <person name="Selles B."/>
            <person name="Shapiro H."/>
            <person name="Tanguay P."/>
            <person name="Tuskan G.A."/>
            <person name="Henrissat B."/>
            <person name="Van de Peer Y."/>
            <person name="Rouze P."/>
            <person name="Ellis J.G."/>
            <person name="Dodds P.N."/>
            <person name="Schein J.E."/>
            <person name="Zhong S."/>
            <person name="Hamelin R.C."/>
            <person name="Grigoriev I.V."/>
            <person name="Szabo L.J."/>
            <person name="Martin F."/>
        </authorList>
    </citation>
    <scope>NUCLEOTIDE SEQUENCE [LARGE SCALE GENOMIC DNA]</scope>
    <source>
        <strain evidence="19">98AG31 / pathotype 3-4-7</strain>
    </source>
</reference>
<dbReference type="PROSITE" id="PS51695">
    <property type="entry name" value="SEDOLISIN"/>
    <property type="match status" value="1"/>
</dbReference>
<keyword evidence="13" id="KW-0865">Zymogen</keyword>